<dbReference type="AlphaFoldDB" id="A0A2U3QGN5"/>
<organism evidence="2 3">
    <name type="scientific">Candidatus Sulfobium mesophilum</name>
    <dbReference type="NCBI Taxonomy" id="2016548"/>
    <lineage>
        <taxon>Bacteria</taxon>
        <taxon>Pseudomonadati</taxon>
        <taxon>Nitrospirota</taxon>
        <taxon>Nitrospiria</taxon>
        <taxon>Nitrospirales</taxon>
        <taxon>Nitrospiraceae</taxon>
        <taxon>Candidatus Sulfobium</taxon>
    </lineage>
</organism>
<gene>
    <name evidence="2" type="ORF">NBG4_250037</name>
</gene>
<accession>A0A2U3QGN5</accession>
<keyword evidence="1" id="KW-0472">Membrane</keyword>
<proteinExistence type="predicted"/>
<keyword evidence="1" id="KW-1133">Transmembrane helix</keyword>
<name>A0A2U3QGN5_9BACT</name>
<feature type="transmembrane region" description="Helical" evidence="1">
    <location>
        <begin position="20"/>
        <end position="48"/>
    </location>
</feature>
<evidence type="ECO:0000313" key="3">
    <source>
        <dbReference type="Proteomes" id="UP000245125"/>
    </source>
</evidence>
<keyword evidence="1" id="KW-0812">Transmembrane</keyword>
<sequence>MITMNDETKNNLLANLSRDSFVPTLIVGSLGIMAIVVSGGIYSTYWVIEAMSDLIKHYSQFFL</sequence>
<dbReference type="Proteomes" id="UP000245125">
    <property type="component" value="Unassembled WGS sequence"/>
</dbReference>
<dbReference type="EMBL" id="OUUY01000070">
    <property type="protein sequence ID" value="SPQ00505.1"/>
    <property type="molecule type" value="Genomic_DNA"/>
</dbReference>
<evidence type="ECO:0000256" key="1">
    <source>
        <dbReference type="SAM" id="Phobius"/>
    </source>
</evidence>
<evidence type="ECO:0000313" key="2">
    <source>
        <dbReference type="EMBL" id="SPQ00505.1"/>
    </source>
</evidence>
<reference evidence="3" key="1">
    <citation type="submission" date="2018-03" db="EMBL/GenBank/DDBJ databases">
        <authorList>
            <person name="Zecchin S."/>
        </authorList>
    </citation>
    <scope>NUCLEOTIDE SEQUENCE [LARGE SCALE GENOMIC DNA]</scope>
</reference>
<keyword evidence="3" id="KW-1185">Reference proteome</keyword>
<protein>
    <submittedName>
        <fullName evidence="2">Uncharacterized protein</fullName>
    </submittedName>
</protein>